<dbReference type="EMBL" id="FWXV01000004">
    <property type="protein sequence ID" value="SMD15446.1"/>
    <property type="molecule type" value="Genomic_DNA"/>
</dbReference>
<evidence type="ECO:0000256" key="2">
    <source>
        <dbReference type="ARBA" id="ARBA00023125"/>
    </source>
</evidence>
<evidence type="ECO:0000313" key="7">
    <source>
        <dbReference type="Proteomes" id="UP000192674"/>
    </source>
</evidence>
<dbReference type="PROSITE" id="PS50977">
    <property type="entry name" value="HTH_TETR_2"/>
    <property type="match status" value="1"/>
</dbReference>
<feature type="DNA-binding region" description="H-T-H motif" evidence="4">
    <location>
        <begin position="40"/>
        <end position="59"/>
    </location>
</feature>
<name>A0A1Y5XVS8_KIBAR</name>
<dbReference type="InterPro" id="IPR009057">
    <property type="entry name" value="Homeodomain-like_sf"/>
</dbReference>
<dbReference type="OrthoDB" id="4823039at2"/>
<dbReference type="InterPro" id="IPR001647">
    <property type="entry name" value="HTH_TetR"/>
</dbReference>
<dbReference type="PRINTS" id="PR00455">
    <property type="entry name" value="HTHTETR"/>
</dbReference>
<protein>
    <submittedName>
        <fullName evidence="6">Transcriptional regulator, TetR family</fullName>
    </submittedName>
</protein>
<dbReference type="Proteomes" id="UP000192674">
    <property type="component" value="Unassembled WGS sequence"/>
</dbReference>
<keyword evidence="2 4" id="KW-0238">DNA-binding</keyword>
<dbReference type="RefSeq" id="WP_084429640.1">
    <property type="nucleotide sequence ID" value="NZ_FWXV01000004.1"/>
</dbReference>
<dbReference type="Pfam" id="PF00440">
    <property type="entry name" value="TetR_N"/>
    <property type="match status" value="1"/>
</dbReference>
<proteinExistence type="predicted"/>
<keyword evidence="3" id="KW-0804">Transcription</keyword>
<evidence type="ECO:0000256" key="1">
    <source>
        <dbReference type="ARBA" id="ARBA00023015"/>
    </source>
</evidence>
<keyword evidence="1" id="KW-0805">Transcription regulation</keyword>
<dbReference type="PANTHER" id="PTHR30055">
    <property type="entry name" value="HTH-TYPE TRANSCRIPTIONAL REGULATOR RUTR"/>
    <property type="match status" value="1"/>
</dbReference>
<evidence type="ECO:0000256" key="4">
    <source>
        <dbReference type="PROSITE-ProRule" id="PRU00335"/>
    </source>
</evidence>
<keyword evidence="7" id="KW-1185">Reference proteome</keyword>
<evidence type="ECO:0000313" key="6">
    <source>
        <dbReference type="EMBL" id="SMD15446.1"/>
    </source>
</evidence>
<gene>
    <name evidence="6" type="ORF">SAMN05661093_05273</name>
</gene>
<evidence type="ECO:0000259" key="5">
    <source>
        <dbReference type="PROSITE" id="PS50977"/>
    </source>
</evidence>
<dbReference type="SUPFAM" id="SSF46689">
    <property type="entry name" value="Homeodomain-like"/>
    <property type="match status" value="1"/>
</dbReference>
<dbReference type="GO" id="GO:0003700">
    <property type="term" value="F:DNA-binding transcription factor activity"/>
    <property type="evidence" value="ECO:0007669"/>
    <property type="project" value="TreeGrafter"/>
</dbReference>
<evidence type="ECO:0000256" key="3">
    <source>
        <dbReference type="ARBA" id="ARBA00023163"/>
    </source>
</evidence>
<dbReference type="InterPro" id="IPR050109">
    <property type="entry name" value="HTH-type_TetR-like_transc_reg"/>
</dbReference>
<dbReference type="PANTHER" id="PTHR30055:SF234">
    <property type="entry name" value="HTH-TYPE TRANSCRIPTIONAL REGULATOR BETI"/>
    <property type="match status" value="1"/>
</dbReference>
<organism evidence="6 7">
    <name type="scientific">Kibdelosporangium aridum</name>
    <dbReference type="NCBI Taxonomy" id="2030"/>
    <lineage>
        <taxon>Bacteria</taxon>
        <taxon>Bacillati</taxon>
        <taxon>Actinomycetota</taxon>
        <taxon>Actinomycetes</taxon>
        <taxon>Pseudonocardiales</taxon>
        <taxon>Pseudonocardiaceae</taxon>
        <taxon>Kibdelosporangium</taxon>
    </lineage>
</organism>
<feature type="domain" description="HTH tetR-type" evidence="5">
    <location>
        <begin position="17"/>
        <end position="77"/>
    </location>
</feature>
<dbReference type="AlphaFoldDB" id="A0A1Y5XVS8"/>
<dbReference type="GO" id="GO:0000976">
    <property type="term" value="F:transcription cis-regulatory region binding"/>
    <property type="evidence" value="ECO:0007669"/>
    <property type="project" value="TreeGrafter"/>
</dbReference>
<accession>A0A1Y5XVS8</accession>
<dbReference type="Gene3D" id="1.10.357.10">
    <property type="entry name" value="Tetracycline Repressor, domain 2"/>
    <property type="match status" value="1"/>
</dbReference>
<reference evidence="6 7" key="1">
    <citation type="submission" date="2017-04" db="EMBL/GenBank/DDBJ databases">
        <authorList>
            <person name="Afonso C.L."/>
            <person name="Miller P.J."/>
            <person name="Scott M.A."/>
            <person name="Spackman E."/>
            <person name="Goraichik I."/>
            <person name="Dimitrov K.M."/>
            <person name="Suarez D.L."/>
            <person name="Swayne D.E."/>
        </authorList>
    </citation>
    <scope>NUCLEOTIDE SEQUENCE [LARGE SCALE GENOMIC DNA]</scope>
    <source>
        <strain evidence="6 7">DSM 43828</strain>
    </source>
</reference>
<sequence>MDEVLPGVVRLREQREALTKHTILRAARELFAERGYANTPVRLLAQRAGVALQTVYATYGSKAGVLAGMPDLLDHEAGVVELFAFRDSIDDPVELVGLLAKIARQIRERCGDIIKIMRSGAAVDAAAVLAEGHRRRRLGALSILERIETLGALGLPRERAADIAVALSTDEVCDVLVDQGGWSYQEYEDWLKATLAKQLLRPPAP</sequence>